<keyword evidence="4" id="KW-0862">Zinc</keyword>
<gene>
    <name evidence="9" type="ORF">CCACVL1_24748</name>
</gene>
<keyword evidence="2" id="KW-0479">Metal-binding</keyword>
<feature type="domain" description="A20-type" evidence="7">
    <location>
        <begin position="6"/>
        <end position="40"/>
    </location>
</feature>
<keyword evidence="3 5" id="KW-0863">Zinc-finger</keyword>
<evidence type="ECO:0000256" key="2">
    <source>
        <dbReference type="ARBA" id="ARBA00022723"/>
    </source>
</evidence>
<evidence type="ECO:0000313" key="10">
    <source>
        <dbReference type="Proteomes" id="UP000188268"/>
    </source>
</evidence>
<keyword evidence="10" id="KW-1185">Reference proteome</keyword>
<dbReference type="Gene3D" id="4.10.1110.10">
    <property type="entry name" value="AN1-like Zinc finger"/>
    <property type="match status" value="1"/>
</dbReference>
<dbReference type="OMA" id="KCYTDYL"/>
<evidence type="ECO:0000256" key="3">
    <source>
        <dbReference type="ARBA" id="ARBA00022771"/>
    </source>
</evidence>
<accession>A0A1R3GNG3</accession>
<evidence type="ECO:0000256" key="6">
    <source>
        <dbReference type="SAM" id="MobiDB-lite"/>
    </source>
</evidence>
<feature type="compositionally biased region" description="Low complexity" evidence="6">
    <location>
        <begin position="54"/>
        <end position="71"/>
    </location>
</feature>
<dbReference type="GO" id="GO:0008270">
    <property type="term" value="F:zinc ion binding"/>
    <property type="evidence" value="ECO:0007669"/>
    <property type="project" value="UniProtKB-KW"/>
</dbReference>
<dbReference type="InterPro" id="IPR050652">
    <property type="entry name" value="AN1_A20_ZnFinger"/>
</dbReference>
<evidence type="ECO:0000256" key="4">
    <source>
        <dbReference type="ARBA" id="ARBA00022833"/>
    </source>
</evidence>
<dbReference type="Pfam" id="PF01754">
    <property type="entry name" value="zf-A20"/>
    <property type="match status" value="1"/>
</dbReference>
<dbReference type="Pfam" id="PF01428">
    <property type="entry name" value="zf-AN1"/>
    <property type="match status" value="1"/>
</dbReference>
<evidence type="ECO:0000256" key="5">
    <source>
        <dbReference type="PROSITE-ProRule" id="PRU00449"/>
    </source>
</evidence>
<dbReference type="SUPFAM" id="SSF118310">
    <property type="entry name" value="AN1-like Zinc finger"/>
    <property type="match status" value="1"/>
</dbReference>
<dbReference type="PROSITE" id="PS51036">
    <property type="entry name" value="ZF_A20"/>
    <property type="match status" value="1"/>
</dbReference>
<dbReference type="InterPro" id="IPR035896">
    <property type="entry name" value="AN1-like_Znf"/>
</dbReference>
<comment type="caution">
    <text evidence="9">The sequence shown here is derived from an EMBL/GenBank/DDBJ whole genome shotgun (WGS) entry which is preliminary data.</text>
</comment>
<organism evidence="9 10">
    <name type="scientific">Corchorus capsularis</name>
    <name type="common">Jute</name>
    <dbReference type="NCBI Taxonomy" id="210143"/>
    <lineage>
        <taxon>Eukaryota</taxon>
        <taxon>Viridiplantae</taxon>
        <taxon>Streptophyta</taxon>
        <taxon>Embryophyta</taxon>
        <taxon>Tracheophyta</taxon>
        <taxon>Spermatophyta</taxon>
        <taxon>Magnoliopsida</taxon>
        <taxon>eudicotyledons</taxon>
        <taxon>Gunneridae</taxon>
        <taxon>Pentapetalae</taxon>
        <taxon>rosids</taxon>
        <taxon>malvids</taxon>
        <taxon>Malvales</taxon>
        <taxon>Malvaceae</taxon>
        <taxon>Grewioideae</taxon>
        <taxon>Apeibeae</taxon>
        <taxon>Corchorus</taxon>
    </lineage>
</organism>
<comment type="function">
    <text evidence="1">May be involved in environmental stress response.</text>
</comment>
<sequence>MAVSDSNLPPLCAKGCGFFGSSETKNLCSKCYKDYLKDFEAKLKISSPTPPNPSVSSAGSDSSTDSDSVSAPLKPKNRCESCNKKVGLMGFSCRCGKLFCGAHRYPKEHSCNFDFKTLDRQALAKENPLIKGDKLETRI</sequence>
<dbReference type="GO" id="GO:0003677">
    <property type="term" value="F:DNA binding"/>
    <property type="evidence" value="ECO:0007669"/>
    <property type="project" value="InterPro"/>
</dbReference>
<proteinExistence type="predicted"/>
<reference evidence="9 10" key="1">
    <citation type="submission" date="2013-09" db="EMBL/GenBank/DDBJ databases">
        <title>Corchorus capsularis genome sequencing.</title>
        <authorList>
            <person name="Alam M."/>
            <person name="Haque M.S."/>
            <person name="Islam M.S."/>
            <person name="Emdad E.M."/>
            <person name="Islam M.M."/>
            <person name="Ahmed B."/>
            <person name="Halim A."/>
            <person name="Hossen Q.M.M."/>
            <person name="Hossain M.Z."/>
            <person name="Ahmed R."/>
            <person name="Khan M.M."/>
            <person name="Islam R."/>
            <person name="Rashid M.M."/>
            <person name="Khan S.A."/>
            <person name="Rahman M.S."/>
            <person name="Alam M."/>
        </authorList>
    </citation>
    <scope>NUCLEOTIDE SEQUENCE [LARGE SCALE GENOMIC DNA]</scope>
    <source>
        <strain evidence="10">cv. CVL-1</strain>
        <tissue evidence="9">Whole seedling</tissue>
    </source>
</reference>
<dbReference type="AlphaFoldDB" id="A0A1R3GNG3"/>
<name>A0A1R3GNG3_COCAP</name>
<protein>
    <submittedName>
        <fullName evidence="9">Zinc finger, AN1-type</fullName>
    </submittedName>
</protein>
<evidence type="ECO:0000256" key="1">
    <source>
        <dbReference type="ARBA" id="ARBA00003732"/>
    </source>
</evidence>
<dbReference type="PANTHER" id="PTHR10634:SF124">
    <property type="entry name" value="ZINC FINGER A20 AND AN1 DOMAIN-CONTAINING STRESS-ASSOCIATED PROTEIN 8-RELATED"/>
    <property type="match status" value="1"/>
</dbReference>
<dbReference type="FunFam" id="4.10.1110.10:FF:000001">
    <property type="entry name" value="Zinc finger AN1-type containing 6"/>
    <property type="match status" value="1"/>
</dbReference>
<dbReference type="PROSITE" id="PS51039">
    <property type="entry name" value="ZF_AN1"/>
    <property type="match status" value="1"/>
</dbReference>
<evidence type="ECO:0000313" key="9">
    <source>
        <dbReference type="EMBL" id="OMO59577.1"/>
    </source>
</evidence>
<dbReference type="Gene3D" id="1.20.5.4770">
    <property type="match status" value="1"/>
</dbReference>
<evidence type="ECO:0000259" key="8">
    <source>
        <dbReference type="PROSITE" id="PS51039"/>
    </source>
</evidence>
<dbReference type="EMBL" id="AWWV01013900">
    <property type="protein sequence ID" value="OMO59577.1"/>
    <property type="molecule type" value="Genomic_DNA"/>
</dbReference>
<feature type="domain" description="AN1-type" evidence="8">
    <location>
        <begin position="73"/>
        <end position="119"/>
    </location>
</feature>
<dbReference type="SMART" id="SM00154">
    <property type="entry name" value="ZnF_AN1"/>
    <property type="match status" value="1"/>
</dbReference>
<dbReference type="Gramene" id="OMO59577">
    <property type="protein sequence ID" value="OMO59577"/>
    <property type="gene ID" value="CCACVL1_24748"/>
</dbReference>
<feature type="region of interest" description="Disordered" evidence="6">
    <location>
        <begin position="44"/>
        <end position="77"/>
    </location>
</feature>
<dbReference type="SMART" id="SM00259">
    <property type="entry name" value="ZnF_A20"/>
    <property type="match status" value="1"/>
</dbReference>
<dbReference type="InterPro" id="IPR000058">
    <property type="entry name" value="Znf_AN1"/>
</dbReference>
<dbReference type="Proteomes" id="UP000188268">
    <property type="component" value="Unassembled WGS sequence"/>
</dbReference>
<dbReference type="InterPro" id="IPR002653">
    <property type="entry name" value="Znf_A20"/>
</dbReference>
<dbReference type="PANTHER" id="PTHR10634">
    <property type="entry name" value="AN1-TYPE ZINC FINGER PROTEIN"/>
    <property type="match status" value="1"/>
</dbReference>
<dbReference type="OrthoDB" id="981262at2759"/>
<dbReference type="STRING" id="210143.A0A1R3GNG3"/>
<evidence type="ECO:0000259" key="7">
    <source>
        <dbReference type="PROSITE" id="PS51036"/>
    </source>
</evidence>
<dbReference type="SUPFAM" id="SSF57716">
    <property type="entry name" value="Glucocorticoid receptor-like (DNA-binding domain)"/>
    <property type="match status" value="1"/>
</dbReference>